<accession>A0A564UV96</accession>
<evidence type="ECO:0000256" key="1">
    <source>
        <dbReference type="SAM" id="Phobius"/>
    </source>
</evidence>
<feature type="domain" description="Bacterial Pleckstrin homology" evidence="2">
    <location>
        <begin position="374"/>
        <end position="467"/>
    </location>
</feature>
<sequence length="475" mass="55384">MILAIIFLITDLFMVGIAYAVYGRTAIAGYSDGMVLGVHIRREKQEDLVLVEFMKNYKKDVRKVYLGLGISGVVICGLCFWYTSIFMCVWCVWFLCYIVGAVGVMFRNHRKLYDLKIQYRWGTLGEDTEDSTTMAGVDTKTMMHSERMSLPLWYHIVLILILAVPFAFKGFRIYLGTFSENSQGWILFLTSVIVGVVFLWIAWIFKRGANRIYSENSELNFRINYLEKRSWSICFLVANICNAIAWLYLAYRMTKEEWIYNLDIIIYVAVTCVPVIIAIATSMWIKKQKNVLQSEDKTPMYMDDDYYWRNGWYDNPGDPRLFVQDRFNSMNYTTNVGKPAGRYMFGGICIVVVVLLFWMCIVFLRMDFTPIRLVADGTEVRITSGYTNTTMKKKEIRSVKLLENGLPEDYYNRTNGSSDEKQLLGKFEGKKTGKCRMYVWLDQENVIEIKATDYTVFINSKDTDEMNTWYQELLK</sequence>
<gene>
    <name evidence="3" type="ORF">DFSSTS7063_03263</name>
</gene>
<feature type="transmembrane region" description="Helical" evidence="1">
    <location>
        <begin position="6"/>
        <end position="22"/>
    </location>
</feature>
<dbReference type="AlphaFoldDB" id="A0A564UV96"/>
<organism evidence="3 4">
    <name type="scientific">Dorea formicigenerans</name>
    <dbReference type="NCBI Taxonomy" id="39486"/>
    <lineage>
        <taxon>Bacteria</taxon>
        <taxon>Bacillati</taxon>
        <taxon>Bacillota</taxon>
        <taxon>Clostridia</taxon>
        <taxon>Lachnospirales</taxon>
        <taxon>Lachnospiraceae</taxon>
        <taxon>Dorea</taxon>
    </lineage>
</organism>
<feature type="transmembrane region" description="Helical" evidence="1">
    <location>
        <begin position="89"/>
        <end position="106"/>
    </location>
</feature>
<keyword evidence="1" id="KW-0812">Transmembrane</keyword>
<evidence type="ECO:0000259" key="2">
    <source>
        <dbReference type="Pfam" id="PF10882"/>
    </source>
</evidence>
<dbReference type="EMBL" id="CABHNI010000061">
    <property type="protein sequence ID" value="VUX23368.1"/>
    <property type="molecule type" value="Genomic_DNA"/>
</dbReference>
<protein>
    <recommendedName>
        <fullName evidence="2">Bacterial Pleckstrin homology domain-containing protein</fullName>
    </recommendedName>
</protein>
<reference evidence="3 4" key="1">
    <citation type="submission" date="2019-07" db="EMBL/GenBank/DDBJ databases">
        <authorList>
            <person name="Hibberd C M."/>
            <person name="Gehrig L. J."/>
            <person name="Chang H.-W."/>
            <person name="Venkatesh S."/>
        </authorList>
    </citation>
    <scope>NUCLEOTIDE SEQUENCE [LARGE SCALE GENOMIC DNA]</scope>
    <source>
        <strain evidence="3">Dorea_formicigenerans_SSTS_Bg7063</strain>
    </source>
</reference>
<proteinExistence type="predicted"/>
<name>A0A564UV96_9FIRM</name>
<evidence type="ECO:0000313" key="3">
    <source>
        <dbReference type="EMBL" id="VUX23368.1"/>
    </source>
</evidence>
<feature type="transmembrane region" description="Helical" evidence="1">
    <location>
        <begin position="231"/>
        <end position="249"/>
    </location>
</feature>
<feature type="transmembrane region" description="Helical" evidence="1">
    <location>
        <begin position="64"/>
        <end position="83"/>
    </location>
</feature>
<feature type="transmembrane region" description="Helical" evidence="1">
    <location>
        <begin position="185"/>
        <end position="205"/>
    </location>
</feature>
<feature type="transmembrane region" description="Helical" evidence="1">
    <location>
        <begin position="152"/>
        <end position="173"/>
    </location>
</feature>
<evidence type="ECO:0000313" key="4">
    <source>
        <dbReference type="Proteomes" id="UP000358366"/>
    </source>
</evidence>
<dbReference type="Pfam" id="PF10882">
    <property type="entry name" value="bPH_5"/>
    <property type="match status" value="1"/>
</dbReference>
<keyword evidence="1" id="KW-1133">Transmembrane helix</keyword>
<feature type="transmembrane region" description="Helical" evidence="1">
    <location>
        <begin position="343"/>
        <end position="364"/>
    </location>
</feature>
<feature type="transmembrane region" description="Helical" evidence="1">
    <location>
        <begin position="264"/>
        <end position="285"/>
    </location>
</feature>
<dbReference type="RefSeq" id="WP_144126420.1">
    <property type="nucleotide sequence ID" value="NZ_CABHNI010000061.1"/>
</dbReference>
<dbReference type="Proteomes" id="UP000358366">
    <property type="component" value="Unassembled WGS sequence"/>
</dbReference>
<keyword evidence="1" id="KW-0472">Membrane</keyword>
<dbReference type="InterPro" id="IPR027783">
    <property type="entry name" value="Bacterial_PH-related"/>
</dbReference>